<organism evidence="1 2">
    <name type="scientific">Romanomermis culicivorax</name>
    <name type="common">Nematode worm</name>
    <dbReference type="NCBI Taxonomy" id="13658"/>
    <lineage>
        <taxon>Eukaryota</taxon>
        <taxon>Metazoa</taxon>
        <taxon>Ecdysozoa</taxon>
        <taxon>Nematoda</taxon>
        <taxon>Enoplea</taxon>
        <taxon>Dorylaimia</taxon>
        <taxon>Mermithida</taxon>
        <taxon>Mermithoidea</taxon>
        <taxon>Mermithidae</taxon>
        <taxon>Romanomermis</taxon>
    </lineage>
</organism>
<dbReference type="Proteomes" id="UP000887565">
    <property type="component" value="Unplaced"/>
</dbReference>
<proteinExistence type="predicted"/>
<sequence>MYALGSSRINALGYYSGSEINMGGSIKFLLIQVNFGSPFVTSLYGGTGPQNGNSSGRFGVYRRRGADSRVTSTLPKPEKTLFTVISQRQERVNQSKFANLRKNILAYDADLGFLRIILHSESHSKINRNGAVLRQTNYLFNSDV</sequence>
<keyword evidence="1" id="KW-1185">Reference proteome</keyword>
<evidence type="ECO:0000313" key="1">
    <source>
        <dbReference type="Proteomes" id="UP000887565"/>
    </source>
</evidence>
<reference evidence="2" key="1">
    <citation type="submission" date="2022-11" db="UniProtKB">
        <authorList>
            <consortium name="WormBaseParasite"/>
        </authorList>
    </citation>
    <scope>IDENTIFICATION</scope>
</reference>
<dbReference type="WBParaSite" id="nRc.2.0.1.t01414-RA">
    <property type="protein sequence ID" value="nRc.2.0.1.t01414-RA"/>
    <property type="gene ID" value="nRc.2.0.1.g01414"/>
</dbReference>
<evidence type="ECO:0000313" key="2">
    <source>
        <dbReference type="WBParaSite" id="nRc.2.0.1.t01414-RA"/>
    </source>
</evidence>
<dbReference type="AlphaFoldDB" id="A0A915HJ06"/>
<protein>
    <submittedName>
        <fullName evidence="2">Uncharacterized protein</fullName>
    </submittedName>
</protein>
<accession>A0A915HJ06</accession>
<name>A0A915HJ06_ROMCU</name>